<keyword evidence="1" id="KW-0732">Signal</keyword>
<dbReference type="Proteomes" id="UP000599312">
    <property type="component" value="Unassembled WGS sequence"/>
</dbReference>
<evidence type="ECO:0000313" key="3">
    <source>
        <dbReference type="Proteomes" id="UP000599312"/>
    </source>
</evidence>
<evidence type="ECO:0000313" key="2">
    <source>
        <dbReference type="EMBL" id="MBF9232170.1"/>
    </source>
</evidence>
<dbReference type="EMBL" id="JADQDO010000001">
    <property type="protein sequence ID" value="MBF9232170.1"/>
    <property type="molecule type" value="Genomic_DNA"/>
</dbReference>
<sequence>MRVFASLVMLAALCTASPALPQVVQAPFGEVAHHVVRVDGIRFHYVIA</sequence>
<gene>
    <name evidence="2" type="ORF">I2H38_02135</name>
</gene>
<name>A0A931BMR4_9HYPH</name>
<dbReference type="RefSeq" id="WP_196270142.1">
    <property type="nucleotide sequence ID" value="NZ_JADQDO010000001.1"/>
</dbReference>
<feature type="chain" id="PRO_5037531219" evidence="1">
    <location>
        <begin position="22"/>
        <end position="48"/>
    </location>
</feature>
<organism evidence="2 3">
    <name type="scientific">Microvirga alba</name>
    <dbReference type="NCBI Taxonomy" id="2791025"/>
    <lineage>
        <taxon>Bacteria</taxon>
        <taxon>Pseudomonadati</taxon>
        <taxon>Pseudomonadota</taxon>
        <taxon>Alphaproteobacteria</taxon>
        <taxon>Hyphomicrobiales</taxon>
        <taxon>Methylobacteriaceae</taxon>
        <taxon>Microvirga</taxon>
    </lineage>
</organism>
<feature type="signal peptide" evidence="1">
    <location>
        <begin position="1"/>
        <end position="21"/>
    </location>
</feature>
<accession>A0A931BMR4</accession>
<proteinExistence type="predicted"/>
<comment type="caution">
    <text evidence="2">The sequence shown here is derived from an EMBL/GenBank/DDBJ whole genome shotgun (WGS) entry which is preliminary data.</text>
</comment>
<keyword evidence="3" id="KW-1185">Reference proteome</keyword>
<evidence type="ECO:0000256" key="1">
    <source>
        <dbReference type="SAM" id="SignalP"/>
    </source>
</evidence>
<dbReference type="AlphaFoldDB" id="A0A931BMR4"/>
<reference evidence="2" key="1">
    <citation type="submission" date="2020-11" db="EMBL/GenBank/DDBJ databases">
        <authorList>
            <person name="Kim M.K."/>
        </authorList>
    </citation>
    <scope>NUCLEOTIDE SEQUENCE</scope>
    <source>
        <strain evidence="2">BT350</strain>
    </source>
</reference>
<protein>
    <submittedName>
        <fullName evidence="2">Uncharacterized protein</fullName>
    </submittedName>
</protein>